<dbReference type="AlphaFoldDB" id="A0A7S4V1U5"/>
<dbReference type="EMBL" id="HBNR01017044">
    <property type="protein sequence ID" value="CAE4571612.1"/>
    <property type="molecule type" value="Transcribed_RNA"/>
</dbReference>
<organism evidence="1">
    <name type="scientific">Alexandrium monilatum</name>
    <dbReference type="NCBI Taxonomy" id="311494"/>
    <lineage>
        <taxon>Eukaryota</taxon>
        <taxon>Sar</taxon>
        <taxon>Alveolata</taxon>
        <taxon>Dinophyceae</taxon>
        <taxon>Gonyaulacales</taxon>
        <taxon>Pyrocystaceae</taxon>
        <taxon>Alexandrium</taxon>
    </lineage>
</organism>
<proteinExistence type="predicted"/>
<reference evidence="1" key="1">
    <citation type="submission" date="2021-01" db="EMBL/GenBank/DDBJ databases">
        <authorList>
            <person name="Corre E."/>
            <person name="Pelletier E."/>
            <person name="Niang G."/>
            <person name="Scheremetjew M."/>
            <person name="Finn R."/>
            <person name="Kale V."/>
            <person name="Holt S."/>
            <person name="Cochrane G."/>
            <person name="Meng A."/>
            <person name="Brown T."/>
            <person name="Cohen L."/>
        </authorList>
    </citation>
    <scope>NUCLEOTIDE SEQUENCE</scope>
    <source>
        <strain evidence="1">CCMP3105</strain>
    </source>
</reference>
<gene>
    <name evidence="1" type="ORF">AMON00008_LOCUS11231</name>
</gene>
<name>A0A7S4V1U5_9DINO</name>
<protein>
    <submittedName>
        <fullName evidence="1">Uncharacterized protein</fullName>
    </submittedName>
</protein>
<evidence type="ECO:0000313" key="1">
    <source>
        <dbReference type="EMBL" id="CAE4571612.1"/>
    </source>
</evidence>
<sequence>MGSGDVIEIRAPPGYVLADALAMTDAPGRCSGFRWVGPPGSDDFYSPLPFSSYRCNTTSMTFSIEEPAPVPRDFLIEFGLDIDNPLRTPARESNFWTCTLYSVDPATDARTIKSAKAFQGWTIVPQLEAVDVQLVGPNIAAESVSAIRVSFTAVSNAEDIAIQVVSPSNFNFDAATTDATDQVVFLTNGPLIRIRMSIVADQRYSITLRGVLLGREGGQTDIHLTTWRGGLFQSGTWIPGTKQDGKLNFRGGFRLPGLVVVRFDKLENPFQQDPVTYPVQSLWLHQMGRPAYAEFHFHVTRPAAIGHFLLVSAKPYEPTYRLFRMTEAPQGVTGSSQSTPRRAVQNEVVRVDSGELRTRLLEPLVPYRVYEIVLSVISPYAAQVQAHGAPIRWRIETTDGARLPVNTNDANSREFPLVEEYGFRVEAARSPPDAEIEVSIAIQPGLNPPTELRVVAPLLFNFSANCLVYGGDDILACNPGNPMPDGRRTAILTTREEGLRSQPPDVRIAVRTPQQAPVDKAWFIEGLDVFTEAQLGWGEAAGLDVTQMSDTSVTYPGIPGVLARMVWRFRTQVMVRAGGFLQLSLPAGLSPTCNGAYFEPIALPFSAGCNARDPQNVIIYLNSTTVPSEYAFGIYVTPPAVPPLRNEVSLRLKDRFGQVRDAAMKLPGMPIQEKLKIRALDLHWTASRAERPSVVTLGFEAIDPLPDLVVAPVQQVSEILITLPVGFTHLVDRVTDFTFVNEDMPFASPTFLDYMQKDRLRVILNLNRTSWTTLKAGSYKFRFSVLVPNPLPIFNVWHLSLCMPNFPGGCTRITDPAVLVTFAIPGFGVNEVPAGGFGIASHAASPFRTGRTALALSTVLTLLGSSLAQPLSAF</sequence>
<accession>A0A7S4V1U5</accession>